<reference evidence="3 4" key="1">
    <citation type="submission" date="2024-02" db="EMBL/GenBank/DDBJ databases">
        <title>Haloferula sargassicola NBRC 104335.</title>
        <authorList>
            <person name="Ichikawa N."/>
            <person name="Katano-Makiyama Y."/>
            <person name="Hidaka K."/>
        </authorList>
    </citation>
    <scope>NUCLEOTIDE SEQUENCE [LARGE SCALE GENOMIC DNA]</scope>
    <source>
        <strain evidence="3 4">NBRC 104335</strain>
    </source>
</reference>
<name>A0ABP9UW34_9BACT</name>
<feature type="region of interest" description="Disordered" evidence="1">
    <location>
        <begin position="28"/>
        <end position="52"/>
    </location>
</feature>
<protein>
    <recommendedName>
        <fullName evidence="5">HEAT repeat domain-containing protein</fullName>
    </recommendedName>
</protein>
<comment type="caution">
    <text evidence="3">The sequence shown here is derived from an EMBL/GenBank/DDBJ whole genome shotgun (WGS) entry which is preliminary data.</text>
</comment>
<organism evidence="3 4">
    <name type="scientific">Haloferula sargassicola</name>
    <dbReference type="NCBI Taxonomy" id="490096"/>
    <lineage>
        <taxon>Bacteria</taxon>
        <taxon>Pseudomonadati</taxon>
        <taxon>Verrucomicrobiota</taxon>
        <taxon>Verrucomicrobiia</taxon>
        <taxon>Verrucomicrobiales</taxon>
        <taxon>Verrucomicrobiaceae</taxon>
        <taxon>Haloferula</taxon>
    </lineage>
</organism>
<evidence type="ECO:0000313" key="4">
    <source>
        <dbReference type="Proteomes" id="UP001476282"/>
    </source>
</evidence>
<dbReference type="EMBL" id="BAABRI010000020">
    <property type="protein sequence ID" value="GAA5484083.1"/>
    <property type="molecule type" value="Genomic_DNA"/>
</dbReference>
<gene>
    <name evidence="3" type="ORF">Hsar01_03322</name>
</gene>
<evidence type="ECO:0000256" key="1">
    <source>
        <dbReference type="SAM" id="MobiDB-lite"/>
    </source>
</evidence>
<accession>A0ABP9UW34</accession>
<sequence>MKSPLPLLASVAVAGTAAFFVGRATAPSAAPDDVDAHPGQAAEGSANAGRFADGSGGLADSARLSERQESDDGSVSWDVLTEEMERIIKTGDPLAKVQAWLDFVNTLDRDQFAAVVASFREKGFPRENLAEYEMLMTAWAKIDPLGALDYATENIDHPFARDTILATWAASDPQGAIAWARTNHEGDGANPLMVGVIRGLAASDPTLASQLMTEMPYSRERGEALAAVLPQMLEQGADVAKSWISSLEDERLRDGAVRRLADQLMRTDPADAAHWLAANPGQESGRGIDDAVTAWADQDKEGALAFYESLPSGDMRSNALRGLTNQMATENPREAAQFLDRNSADADDRVYQQFVWHAFRGDPEVAVNYIGHIQDGRQQSRMYRRMLDGWMQRDFNSATAWMTSNDLPPNVVDHMNQRIRDYQENRE</sequence>
<keyword evidence="2" id="KW-0732">Signal</keyword>
<evidence type="ECO:0000313" key="3">
    <source>
        <dbReference type="EMBL" id="GAA5484083.1"/>
    </source>
</evidence>
<keyword evidence="4" id="KW-1185">Reference proteome</keyword>
<feature type="signal peptide" evidence="2">
    <location>
        <begin position="1"/>
        <end position="26"/>
    </location>
</feature>
<feature type="chain" id="PRO_5046848600" description="HEAT repeat domain-containing protein" evidence="2">
    <location>
        <begin position="27"/>
        <end position="427"/>
    </location>
</feature>
<evidence type="ECO:0000256" key="2">
    <source>
        <dbReference type="SAM" id="SignalP"/>
    </source>
</evidence>
<dbReference type="Proteomes" id="UP001476282">
    <property type="component" value="Unassembled WGS sequence"/>
</dbReference>
<evidence type="ECO:0008006" key="5">
    <source>
        <dbReference type="Google" id="ProtNLM"/>
    </source>
</evidence>
<proteinExistence type="predicted"/>
<dbReference type="RefSeq" id="WP_353568181.1">
    <property type="nucleotide sequence ID" value="NZ_BAABRI010000020.1"/>
</dbReference>